<evidence type="ECO:0000256" key="3">
    <source>
        <dbReference type="RuleBase" id="RU363015"/>
    </source>
</evidence>
<name>A0A1G6S0P9_9PROT</name>
<keyword evidence="3" id="KW-0378">Hydrolase</keyword>
<dbReference type="GO" id="GO:0008714">
    <property type="term" value="F:AMP nucleosidase activity"/>
    <property type="evidence" value="ECO:0007669"/>
    <property type="project" value="UniProtKB-EC"/>
</dbReference>
<dbReference type="EMBL" id="FMZX01000004">
    <property type="protein sequence ID" value="SDD10243.1"/>
    <property type="molecule type" value="Genomic_DNA"/>
</dbReference>
<dbReference type="STRING" id="938405.SAMN02927895_04301"/>
<comment type="catalytic activity">
    <reaction evidence="1">
        <text>AMP + H2O = D-ribose 5-phosphate + adenine</text>
        <dbReference type="Rhea" id="RHEA:20129"/>
        <dbReference type="ChEBI" id="CHEBI:15377"/>
        <dbReference type="ChEBI" id="CHEBI:16708"/>
        <dbReference type="ChEBI" id="CHEBI:78346"/>
        <dbReference type="ChEBI" id="CHEBI:456215"/>
        <dbReference type="EC" id="3.2.2.4"/>
    </reaction>
</comment>
<dbReference type="InterPro" id="IPR031100">
    <property type="entry name" value="LOG_fam"/>
</dbReference>
<dbReference type="NCBIfam" id="TIGR00730">
    <property type="entry name" value="Rossman fold protein, TIGR00730 family"/>
    <property type="match status" value="1"/>
</dbReference>
<evidence type="ECO:0000256" key="2">
    <source>
        <dbReference type="ARBA" id="ARBA00006763"/>
    </source>
</evidence>
<sequence>MPQPIRSVAVFCGSRHGTDPAHAAAAAELGHAIASAGLALVYGGGGVGLMGQVAEAAIAAGGHVHGIIPEFLTRIERVYPAVAELEVTSSMHSRKTRMYEMSDAFIALSGGLGTMDELMEVLTWRQLHLHDKPIIVLDIAGWARPFLALVEHMIEAGFVAPDGRDLFAVAPDVPAAMALLQQSPTSEVSAPAERL</sequence>
<evidence type="ECO:0000313" key="5">
    <source>
        <dbReference type="Proteomes" id="UP000198925"/>
    </source>
</evidence>
<reference evidence="4 5" key="1">
    <citation type="submission" date="2016-10" db="EMBL/GenBank/DDBJ databases">
        <authorList>
            <person name="de Groot N.N."/>
        </authorList>
    </citation>
    <scope>NUCLEOTIDE SEQUENCE [LARGE SCALE GENOMIC DNA]</scope>
    <source>
        <strain evidence="4 5">CPCC 100156</strain>
    </source>
</reference>
<dbReference type="RefSeq" id="WP_090568189.1">
    <property type="nucleotide sequence ID" value="NZ_FMXZ01000015.1"/>
</dbReference>
<dbReference type="Gene3D" id="3.40.50.450">
    <property type="match status" value="1"/>
</dbReference>
<gene>
    <name evidence="4" type="ORF">SAMN04487779_1004214</name>
</gene>
<dbReference type="AlphaFoldDB" id="A0A1G6S0P9"/>
<evidence type="ECO:0000313" key="4">
    <source>
        <dbReference type="EMBL" id="SDD10243.1"/>
    </source>
</evidence>
<accession>A0A1G6S0P9</accession>
<proteinExistence type="inferred from homology"/>
<keyword evidence="5" id="KW-1185">Reference proteome</keyword>
<dbReference type="OrthoDB" id="9801098at2"/>
<dbReference type="PANTHER" id="PTHR31223">
    <property type="entry name" value="LOG FAMILY PROTEIN YJL055W"/>
    <property type="match status" value="1"/>
</dbReference>
<dbReference type="GO" id="GO:0009691">
    <property type="term" value="P:cytokinin biosynthetic process"/>
    <property type="evidence" value="ECO:0007669"/>
    <property type="project" value="UniProtKB-UniRule"/>
</dbReference>
<comment type="similarity">
    <text evidence="2 3">Belongs to the LOG family.</text>
</comment>
<dbReference type="Proteomes" id="UP000198925">
    <property type="component" value="Unassembled WGS sequence"/>
</dbReference>
<dbReference type="EC" id="3.2.2.n1" evidence="3"/>
<dbReference type="GO" id="GO:0005829">
    <property type="term" value="C:cytosol"/>
    <property type="evidence" value="ECO:0007669"/>
    <property type="project" value="TreeGrafter"/>
</dbReference>
<protein>
    <recommendedName>
        <fullName evidence="3">Cytokinin riboside 5'-monophosphate phosphoribohydrolase</fullName>
        <ecNumber evidence="3">3.2.2.n1</ecNumber>
    </recommendedName>
</protein>
<evidence type="ECO:0000256" key="1">
    <source>
        <dbReference type="ARBA" id="ARBA00000274"/>
    </source>
</evidence>
<dbReference type="PANTHER" id="PTHR31223:SF70">
    <property type="entry name" value="LOG FAMILY PROTEIN YJL055W"/>
    <property type="match status" value="1"/>
</dbReference>
<dbReference type="Pfam" id="PF03641">
    <property type="entry name" value="Lysine_decarbox"/>
    <property type="match status" value="1"/>
</dbReference>
<keyword evidence="3" id="KW-0203">Cytokinin biosynthesis</keyword>
<organism evidence="4 5">
    <name type="scientific">Belnapia rosea</name>
    <dbReference type="NCBI Taxonomy" id="938405"/>
    <lineage>
        <taxon>Bacteria</taxon>
        <taxon>Pseudomonadati</taxon>
        <taxon>Pseudomonadota</taxon>
        <taxon>Alphaproteobacteria</taxon>
        <taxon>Acetobacterales</taxon>
        <taxon>Roseomonadaceae</taxon>
        <taxon>Belnapia</taxon>
    </lineage>
</organism>
<dbReference type="SUPFAM" id="SSF102405">
    <property type="entry name" value="MCP/YpsA-like"/>
    <property type="match status" value="1"/>
</dbReference>
<dbReference type="InterPro" id="IPR005269">
    <property type="entry name" value="LOG"/>
</dbReference>